<reference evidence="4" key="1">
    <citation type="journal article" date="2015" name="BMC Genomics">
        <title>Genomic and transcriptomic analysis of the endophytic fungus Pestalotiopsis fici reveals its lifestyle and high potential for synthesis of natural products.</title>
        <authorList>
            <person name="Wang X."/>
            <person name="Zhang X."/>
            <person name="Liu L."/>
            <person name="Xiang M."/>
            <person name="Wang W."/>
            <person name="Sun X."/>
            <person name="Che Y."/>
            <person name="Guo L."/>
            <person name="Liu G."/>
            <person name="Guo L."/>
            <person name="Wang C."/>
            <person name="Yin W.B."/>
            <person name="Stadler M."/>
            <person name="Zhang X."/>
            <person name="Liu X."/>
        </authorList>
    </citation>
    <scope>NUCLEOTIDE SEQUENCE [LARGE SCALE GENOMIC DNA]</scope>
    <source>
        <strain evidence="4">W106-1 / CGMCC3.15140</strain>
    </source>
</reference>
<sequence length="311" mass="33595">MSEFTPKVQRLALALTLLLQPAACSFSLDTVVQDYWYYVHNHLASTTSDACLSAYAAPIDCDETLLGLVSSNSPNFNPGPADLERTCTTTCADSLNAYVQNVVDACTAEGDGALVETDEKPHPQVSVAVVGQIFQYEYAWACSKAGSSWCYLDYPSSDEWARSDFTCTNQCAAQFFYNAHTLPGANYWFRVYNLDYKSSWWENQWSDGWNHLLDCISSGDISSSQTESWGSHMSPTAAAAAASDSTYTTSTQSDGNSQTTTVTGSVTTSATSTTSSKSGSRTASSTTTTLPTNTSTNGAGHLRVPFVRLLR</sequence>
<dbReference type="EMBL" id="KI912117">
    <property type="protein sequence ID" value="ETS76555.1"/>
    <property type="molecule type" value="Genomic_DNA"/>
</dbReference>
<dbReference type="KEGG" id="pfy:PFICI_11942"/>
<proteinExistence type="predicted"/>
<organism evidence="3 4">
    <name type="scientific">Pestalotiopsis fici (strain W106-1 / CGMCC3.15140)</name>
    <dbReference type="NCBI Taxonomy" id="1229662"/>
    <lineage>
        <taxon>Eukaryota</taxon>
        <taxon>Fungi</taxon>
        <taxon>Dikarya</taxon>
        <taxon>Ascomycota</taxon>
        <taxon>Pezizomycotina</taxon>
        <taxon>Sordariomycetes</taxon>
        <taxon>Xylariomycetidae</taxon>
        <taxon>Amphisphaeriales</taxon>
        <taxon>Sporocadaceae</taxon>
        <taxon>Pestalotiopsis</taxon>
    </lineage>
</organism>
<feature type="signal peptide" evidence="2">
    <location>
        <begin position="1"/>
        <end position="24"/>
    </location>
</feature>
<dbReference type="RefSeq" id="XP_007838714.1">
    <property type="nucleotide sequence ID" value="XM_007840523.1"/>
</dbReference>
<keyword evidence="2" id="KW-0732">Signal</keyword>
<name>W3WRR1_PESFW</name>
<feature type="chain" id="PRO_5004834987" evidence="2">
    <location>
        <begin position="25"/>
        <end position="311"/>
    </location>
</feature>
<dbReference type="HOGENOM" id="CLU_085156_0_0_1"/>
<keyword evidence="4" id="KW-1185">Reference proteome</keyword>
<dbReference type="eggNOG" id="ENOG502SP5S">
    <property type="taxonomic scope" value="Eukaryota"/>
</dbReference>
<dbReference type="AlphaFoldDB" id="W3WRR1"/>
<dbReference type="InParanoid" id="W3WRR1"/>
<dbReference type="Proteomes" id="UP000030651">
    <property type="component" value="Unassembled WGS sequence"/>
</dbReference>
<feature type="compositionally biased region" description="Low complexity" evidence="1">
    <location>
        <begin position="245"/>
        <end position="296"/>
    </location>
</feature>
<dbReference type="GeneID" id="19276955"/>
<dbReference type="OMA" id="CALAYFW"/>
<feature type="region of interest" description="Disordered" evidence="1">
    <location>
        <begin position="245"/>
        <end position="300"/>
    </location>
</feature>
<gene>
    <name evidence="3" type="ORF">PFICI_11942</name>
</gene>
<protein>
    <submittedName>
        <fullName evidence="3">Uncharacterized protein</fullName>
    </submittedName>
</protein>
<dbReference type="OrthoDB" id="5985073at2759"/>
<evidence type="ECO:0000313" key="4">
    <source>
        <dbReference type="Proteomes" id="UP000030651"/>
    </source>
</evidence>
<evidence type="ECO:0000313" key="3">
    <source>
        <dbReference type="EMBL" id="ETS76555.1"/>
    </source>
</evidence>
<evidence type="ECO:0000256" key="2">
    <source>
        <dbReference type="SAM" id="SignalP"/>
    </source>
</evidence>
<evidence type="ECO:0000256" key="1">
    <source>
        <dbReference type="SAM" id="MobiDB-lite"/>
    </source>
</evidence>
<accession>W3WRR1</accession>